<comment type="caution">
    <text evidence="1">The sequence shown here is derived from an EMBL/GenBank/DDBJ whole genome shotgun (WGS) entry which is preliminary data.</text>
</comment>
<name>A0A0F9KE69_9ZZZZ</name>
<proteinExistence type="predicted"/>
<sequence length="104" mass="11492">MSKWPEGISDGLTLPCALCGVVPKFDFRVTEECWQVVVGDAEYKRGVVCLPCFDRLAVKKHVDVSKALIEVQFTGVGKTIILSPQWTHRYNVGPTGKKLVKGSK</sequence>
<dbReference type="AlphaFoldDB" id="A0A0F9KE69"/>
<accession>A0A0F9KE69</accession>
<evidence type="ECO:0000313" key="1">
    <source>
        <dbReference type="EMBL" id="KKM80559.1"/>
    </source>
</evidence>
<reference evidence="1" key="1">
    <citation type="journal article" date="2015" name="Nature">
        <title>Complex archaea that bridge the gap between prokaryotes and eukaryotes.</title>
        <authorList>
            <person name="Spang A."/>
            <person name="Saw J.H."/>
            <person name="Jorgensen S.L."/>
            <person name="Zaremba-Niedzwiedzka K."/>
            <person name="Martijn J."/>
            <person name="Lind A.E."/>
            <person name="van Eijk R."/>
            <person name="Schleper C."/>
            <person name="Guy L."/>
            <person name="Ettema T.J."/>
        </authorList>
    </citation>
    <scope>NUCLEOTIDE SEQUENCE</scope>
</reference>
<dbReference type="EMBL" id="LAZR01008160">
    <property type="protein sequence ID" value="KKM80559.1"/>
    <property type="molecule type" value="Genomic_DNA"/>
</dbReference>
<gene>
    <name evidence="1" type="ORF">LCGC14_1338660</name>
</gene>
<protein>
    <submittedName>
        <fullName evidence="1">Uncharacterized protein</fullName>
    </submittedName>
</protein>
<organism evidence="1">
    <name type="scientific">marine sediment metagenome</name>
    <dbReference type="NCBI Taxonomy" id="412755"/>
    <lineage>
        <taxon>unclassified sequences</taxon>
        <taxon>metagenomes</taxon>
        <taxon>ecological metagenomes</taxon>
    </lineage>
</organism>